<dbReference type="InterPro" id="IPR020845">
    <property type="entry name" value="AMP-binding_CS"/>
</dbReference>
<dbReference type="PROSITE" id="PS50075">
    <property type="entry name" value="CARRIER"/>
    <property type="match status" value="1"/>
</dbReference>
<proteinExistence type="predicted"/>
<dbReference type="PANTHER" id="PTHR45527">
    <property type="entry name" value="NONRIBOSOMAL PEPTIDE SYNTHETASE"/>
    <property type="match status" value="1"/>
</dbReference>
<dbReference type="CDD" id="cd17646">
    <property type="entry name" value="A_NRPS_AB3403-like"/>
    <property type="match status" value="1"/>
</dbReference>
<dbReference type="CDD" id="cd19531">
    <property type="entry name" value="LCL_NRPS-like"/>
    <property type="match status" value="1"/>
</dbReference>
<dbReference type="PANTHER" id="PTHR45527:SF1">
    <property type="entry name" value="FATTY ACID SYNTHASE"/>
    <property type="match status" value="1"/>
</dbReference>
<dbReference type="PROSITE" id="PS00012">
    <property type="entry name" value="PHOSPHOPANTETHEINE"/>
    <property type="match status" value="1"/>
</dbReference>
<dbReference type="Gene3D" id="3.30.559.10">
    <property type="entry name" value="Chloramphenicol acetyltransferase-like domain"/>
    <property type="match status" value="1"/>
</dbReference>
<dbReference type="Gene3D" id="2.30.38.10">
    <property type="entry name" value="Luciferase, Domain 3"/>
    <property type="match status" value="1"/>
</dbReference>
<dbReference type="InterPro" id="IPR000873">
    <property type="entry name" value="AMP-dep_synth/lig_dom"/>
</dbReference>
<feature type="domain" description="Carrier" evidence="5">
    <location>
        <begin position="1006"/>
        <end position="1081"/>
    </location>
</feature>
<dbReference type="SUPFAM" id="SSF56801">
    <property type="entry name" value="Acetyl-CoA synthetase-like"/>
    <property type="match status" value="1"/>
</dbReference>
<feature type="region of interest" description="Disordered" evidence="4">
    <location>
        <begin position="1081"/>
        <end position="1117"/>
    </location>
</feature>
<sequence>MTALQGLEGAWLQLGEAQREAVLAQLADQGLGRSEAMVSPGQASMLFLEQLRPGNPGYRVAAVMRVHGPLDPDVLRAALDRVVARHDVLRSSFRHAGGTLTQVVERFASARLREHDLSGATASEVEEYVAELTALPLPVDEPPLWRMHLVRTAPAEALLVLHLHHLICDGWSIGLLVSEIGRAYRALLSGTEPELPELSIQYGDYAAWQRRRLDASVPADPARAWWQDHLAGMPAALALPTDRPRPAVQSFIGGAEGFSLDAATMVSVTRCARAHGVTAFMVLLTAFQVLLSRFSGQTKVVVGVPDAGRRRAEVEPLIGFFVNMLPIAADLGDAPSFVTALARTAAACKGAYANAEVPFETIVEDAHVDRDLSRPPLFQAAFSYQSEPSAGIDLGPGVAAERVARPANGARFDLEIQSFATEAGLSGWFEYDAALFDGPSVARLARAFESLVWGLVADPSRPIDRQPLMSASERDRVIALAGGPRVAWPAAGLIPELLDAAAAARPDEPALRDGERLLDHAGLAALRHRLARLLGERGLGRGSVVAVALERSLELVVSLQAVMAAGAAYLPVDLDAPAERLRDVLADADLLISTADVAHRLGDGESLAACPEWLWDRDGAEIDGFDSAAPDVEILPDDLAYVIYTSGSTGRPKGVANTHRGLRNRLLWMQDAYPIGPGDRIAQKTPYTFDVSVWEFFWPTLAGAALVMLPPGDHRDPAAVARLVRDAAITTMHFVPSMLRLHLAQGEAAQATALRRVICSGEALPRELVQQFHAVFPGERVALENLYGPTEAAIDVTAWPCRAGEDGPVPIGRPIANTSVHVLDAHREPVPLGVVGELYLGGDNVAAGYVGRPDLTAERFVPDPFEPGGRLYRTGDLGRLVDDGGPVAVVEYLGRADRQVKLRGLRVELGEIEAVLVTHPTVAGAVVSARTFGTGDVRLVGYVQPAPGAEVDGAELGSHLRRYVPDYMVPGIWLSVAGFPLSANGKCDESKLPQPDVTPTQRTVVAPRDDLERLITGVWAETLGIEQVGVDDAFFDLGGHSLLLIQVRERLGELLGRELSMVELFQHPTPAALAAHLRGTSTNSAATAGRGRADQRLRARSGQRRADLRRTQHRQEG</sequence>
<evidence type="ECO:0000256" key="2">
    <source>
        <dbReference type="ARBA" id="ARBA00022450"/>
    </source>
</evidence>
<feature type="compositionally biased region" description="Basic and acidic residues" evidence="4">
    <location>
        <begin position="1104"/>
        <end position="1117"/>
    </location>
</feature>
<dbReference type="Pfam" id="PF00668">
    <property type="entry name" value="Condensation"/>
    <property type="match status" value="1"/>
</dbReference>
<dbReference type="InterPro" id="IPR020806">
    <property type="entry name" value="PKS_PP-bd"/>
</dbReference>
<dbReference type="Pfam" id="PF13193">
    <property type="entry name" value="AMP-binding_C"/>
    <property type="match status" value="1"/>
</dbReference>
<dbReference type="InterPro" id="IPR010071">
    <property type="entry name" value="AA_adenyl_dom"/>
</dbReference>
<dbReference type="EMBL" id="CP115965">
    <property type="protein sequence ID" value="WZX00146.1"/>
    <property type="molecule type" value="Genomic_DNA"/>
</dbReference>
<dbReference type="SUPFAM" id="SSF52777">
    <property type="entry name" value="CoA-dependent acyltransferases"/>
    <property type="match status" value="2"/>
</dbReference>
<evidence type="ECO:0000256" key="1">
    <source>
        <dbReference type="ARBA" id="ARBA00001957"/>
    </source>
</evidence>
<dbReference type="Gene3D" id="3.30.559.30">
    <property type="entry name" value="Nonribosomal peptide synthetase, condensation domain"/>
    <property type="match status" value="1"/>
</dbReference>
<evidence type="ECO:0000313" key="7">
    <source>
        <dbReference type="Proteomes" id="UP001434337"/>
    </source>
</evidence>
<dbReference type="SUPFAM" id="SSF47336">
    <property type="entry name" value="ACP-like"/>
    <property type="match status" value="1"/>
</dbReference>
<reference evidence="6 7" key="1">
    <citation type="journal article" date="2023" name="Environ Microbiome">
        <title>A coral-associated actinobacterium mitigates coral bleaching under heat stress.</title>
        <authorList>
            <person name="Li J."/>
            <person name="Zou Y."/>
            <person name="Li Q."/>
            <person name="Zhang J."/>
            <person name="Bourne D.G."/>
            <person name="Lyu Y."/>
            <person name="Liu C."/>
            <person name="Zhang S."/>
        </authorList>
    </citation>
    <scope>NUCLEOTIDE SEQUENCE [LARGE SCALE GENOMIC DNA]</scope>
    <source>
        <strain evidence="6 7">SCSIO 13291</strain>
    </source>
</reference>
<dbReference type="SMART" id="SM00823">
    <property type="entry name" value="PKS_PP"/>
    <property type="match status" value="1"/>
</dbReference>
<dbReference type="Gene3D" id="3.40.50.980">
    <property type="match status" value="2"/>
</dbReference>
<dbReference type="InterPro" id="IPR025110">
    <property type="entry name" value="AMP-bd_C"/>
</dbReference>
<dbReference type="RefSeq" id="WP_342373526.1">
    <property type="nucleotide sequence ID" value="NZ_CP115965.1"/>
</dbReference>
<comment type="cofactor">
    <cofactor evidence="1">
        <name>pantetheine 4'-phosphate</name>
        <dbReference type="ChEBI" id="CHEBI:47942"/>
    </cofactor>
</comment>
<evidence type="ECO:0000256" key="3">
    <source>
        <dbReference type="ARBA" id="ARBA00022553"/>
    </source>
</evidence>
<dbReference type="Pfam" id="PF00550">
    <property type="entry name" value="PP-binding"/>
    <property type="match status" value="1"/>
</dbReference>
<dbReference type="PROSITE" id="PS00455">
    <property type="entry name" value="AMP_BINDING"/>
    <property type="match status" value="1"/>
</dbReference>
<gene>
    <name evidence="6" type="ORF">PCC79_08190</name>
</gene>
<dbReference type="InterPro" id="IPR001242">
    <property type="entry name" value="Condensation_dom"/>
</dbReference>
<dbReference type="NCBIfam" id="TIGR01733">
    <property type="entry name" value="AA-adenyl-dom"/>
    <property type="match status" value="1"/>
</dbReference>
<dbReference type="InterPro" id="IPR036736">
    <property type="entry name" value="ACP-like_sf"/>
</dbReference>
<organism evidence="6 7">
    <name type="scientific">Propioniciclava soli</name>
    <dbReference type="NCBI Taxonomy" id="2775081"/>
    <lineage>
        <taxon>Bacteria</taxon>
        <taxon>Bacillati</taxon>
        <taxon>Actinomycetota</taxon>
        <taxon>Actinomycetes</taxon>
        <taxon>Propionibacteriales</taxon>
        <taxon>Propionibacteriaceae</taxon>
        <taxon>Propioniciclava</taxon>
    </lineage>
</organism>
<keyword evidence="2" id="KW-0596">Phosphopantetheine</keyword>
<dbReference type="Proteomes" id="UP001434337">
    <property type="component" value="Chromosome"/>
</dbReference>
<dbReference type="InterPro" id="IPR009081">
    <property type="entry name" value="PP-bd_ACP"/>
</dbReference>
<name>A0ABZ3CF22_9ACTN</name>
<dbReference type="InterPro" id="IPR023213">
    <property type="entry name" value="CAT-like_dom_sf"/>
</dbReference>
<evidence type="ECO:0000313" key="6">
    <source>
        <dbReference type="EMBL" id="WZX00146.1"/>
    </source>
</evidence>
<evidence type="ECO:0000256" key="4">
    <source>
        <dbReference type="SAM" id="MobiDB-lite"/>
    </source>
</evidence>
<dbReference type="Pfam" id="PF00501">
    <property type="entry name" value="AMP-binding"/>
    <property type="match status" value="1"/>
</dbReference>
<evidence type="ECO:0000259" key="5">
    <source>
        <dbReference type="PROSITE" id="PS50075"/>
    </source>
</evidence>
<dbReference type="InterPro" id="IPR045851">
    <property type="entry name" value="AMP-bd_C_sf"/>
</dbReference>
<accession>A0ABZ3CF22</accession>
<dbReference type="Gene3D" id="3.30.300.30">
    <property type="match status" value="1"/>
</dbReference>
<protein>
    <submittedName>
        <fullName evidence="6">Amino acid adenylation domain-containing protein</fullName>
    </submittedName>
</protein>
<keyword evidence="3" id="KW-0597">Phosphoprotein</keyword>
<dbReference type="Gene3D" id="1.10.1200.10">
    <property type="entry name" value="ACP-like"/>
    <property type="match status" value="1"/>
</dbReference>
<dbReference type="InterPro" id="IPR006162">
    <property type="entry name" value="Ppantetheine_attach_site"/>
</dbReference>
<keyword evidence="7" id="KW-1185">Reference proteome</keyword>